<comment type="caution">
    <text evidence="2">The sequence shown here is derived from an EMBL/GenBank/DDBJ whole genome shotgun (WGS) entry which is preliminary data.</text>
</comment>
<name>A0A8K0C726_IGNLU</name>
<keyword evidence="3" id="KW-1185">Reference proteome</keyword>
<dbReference type="AlphaFoldDB" id="A0A8K0C726"/>
<evidence type="ECO:0000313" key="3">
    <source>
        <dbReference type="Proteomes" id="UP000801492"/>
    </source>
</evidence>
<accession>A0A8K0C726</accession>
<feature type="compositionally biased region" description="Low complexity" evidence="1">
    <location>
        <begin position="89"/>
        <end position="111"/>
    </location>
</feature>
<sequence length="322" mass="37212">MHYKLSSRFPYVKKQRNYDLGNSIGDELAQRIIIPQGLVNPSQTTIIEIPYNFQDIPTVIAKPKEDPSVNKFYPVNNSTTRQTKIFPQASDASARTATSSQYSTGSASSRTPTKTRTVIETTRFTEEIPFDDDSTYNDLDEKAKDFLKRDQLPVPILQENNAVYEKLGREFLPKRLEKNCKPQKRNLTPINDVLQGGEHNYLDTGRCSVVYDPNMQAEPFKKQIPHYNIKLPSYSAPKDYMEPPESNLNTMNYFTENKSSIPTYANYQKKHFPFENKNEPEEELKDVLDNLDLIEAARIRRELKQFQKARRKSIYEAASIKH</sequence>
<gene>
    <name evidence="2" type="ORF">ILUMI_26158</name>
</gene>
<proteinExistence type="predicted"/>
<reference evidence="2" key="1">
    <citation type="submission" date="2019-08" db="EMBL/GenBank/DDBJ databases">
        <title>The genome of the North American firefly Photinus pyralis.</title>
        <authorList>
            <consortium name="Photinus pyralis genome working group"/>
            <person name="Fallon T.R."/>
            <person name="Sander Lower S.E."/>
            <person name="Weng J.-K."/>
        </authorList>
    </citation>
    <scope>NUCLEOTIDE SEQUENCE</scope>
    <source>
        <strain evidence="2">TRF0915ILg1</strain>
        <tissue evidence="2">Whole body</tissue>
    </source>
</reference>
<feature type="region of interest" description="Disordered" evidence="1">
    <location>
        <begin position="88"/>
        <end position="114"/>
    </location>
</feature>
<dbReference type="EMBL" id="VTPC01091034">
    <property type="protein sequence ID" value="KAF2880037.1"/>
    <property type="molecule type" value="Genomic_DNA"/>
</dbReference>
<organism evidence="2 3">
    <name type="scientific">Ignelater luminosus</name>
    <name type="common">Cucubano</name>
    <name type="synonym">Pyrophorus luminosus</name>
    <dbReference type="NCBI Taxonomy" id="2038154"/>
    <lineage>
        <taxon>Eukaryota</taxon>
        <taxon>Metazoa</taxon>
        <taxon>Ecdysozoa</taxon>
        <taxon>Arthropoda</taxon>
        <taxon>Hexapoda</taxon>
        <taxon>Insecta</taxon>
        <taxon>Pterygota</taxon>
        <taxon>Neoptera</taxon>
        <taxon>Endopterygota</taxon>
        <taxon>Coleoptera</taxon>
        <taxon>Polyphaga</taxon>
        <taxon>Elateriformia</taxon>
        <taxon>Elateroidea</taxon>
        <taxon>Elateridae</taxon>
        <taxon>Agrypninae</taxon>
        <taxon>Pyrophorini</taxon>
        <taxon>Ignelater</taxon>
    </lineage>
</organism>
<evidence type="ECO:0000313" key="2">
    <source>
        <dbReference type="EMBL" id="KAF2880037.1"/>
    </source>
</evidence>
<evidence type="ECO:0000256" key="1">
    <source>
        <dbReference type="SAM" id="MobiDB-lite"/>
    </source>
</evidence>
<dbReference type="OrthoDB" id="6811181at2759"/>
<protein>
    <submittedName>
        <fullName evidence="2">Uncharacterized protein</fullName>
    </submittedName>
</protein>
<dbReference type="Proteomes" id="UP000801492">
    <property type="component" value="Unassembled WGS sequence"/>
</dbReference>